<evidence type="ECO:0000313" key="1">
    <source>
        <dbReference type="EMBL" id="MFH4979265.1"/>
    </source>
</evidence>
<evidence type="ECO:0000313" key="2">
    <source>
        <dbReference type="Proteomes" id="UP001608902"/>
    </source>
</evidence>
<name>A0ABD6EGZ5_9BILA</name>
<reference evidence="1 2" key="1">
    <citation type="submission" date="2024-08" db="EMBL/GenBank/DDBJ databases">
        <title>Gnathostoma spinigerum genome.</title>
        <authorList>
            <person name="Gonzalez-Bertolin B."/>
            <person name="Monzon S."/>
            <person name="Zaballos A."/>
            <person name="Jimenez P."/>
            <person name="Dekumyoy P."/>
            <person name="Varona S."/>
            <person name="Cuesta I."/>
            <person name="Sumanam S."/>
            <person name="Adisakwattana P."/>
            <person name="Gasser R.B."/>
            <person name="Hernandez-Gonzalez A."/>
            <person name="Young N.D."/>
            <person name="Perteguer M.J."/>
        </authorList>
    </citation>
    <scope>NUCLEOTIDE SEQUENCE [LARGE SCALE GENOMIC DNA]</scope>
    <source>
        <strain evidence="1">AL3</strain>
        <tissue evidence="1">Liver</tissue>
    </source>
</reference>
<proteinExistence type="predicted"/>
<accession>A0ABD6EGZ5</accession>
<comment type="caution">
    <text evidence="1">The sequence shown here is derived from an EMBL/GenBank/DDBJ whole genome shotgun (WGS) entry which is preliminary data.</text>
</comment>
<dbReference type="AlphaFoldDB" id="A0ABD6EGZ5"/>
<sequence>MYTSDYRTFEKSADILHLSSFTLHECHNRMHCMDVGAFSELRKIHYEYEKGKVGEYFAVNIRGSDDAWMRRISRDAIEGQC</sequence>
<dbReference type="Proteomes" id="UP001608902">
    <property type="component" value="Unassembled WGS sequence"/>
</dbReference>
<keyword evidence="2" id="KW-1185">Reference proteome</keyword>
<dbReference type="EMBL" id="JBGFUD010004003">
    <property type="protein sequence ID" value="MFH4979265.1"/>
    <property type="molecule type" value="Genomic_DNA"/>
</dbReference>
<gene>
    <name evidence="1" type="ORF">AB6A40_005974</name>
</gene>
<organism evidence="1 2">
    <name type="scientific">Gnathostoma spinigerum</name>
    <dbReference type="NCBI Taxonomy" id="75299"/>
    <lineage>
        <taxon>Eukaryota</taxon>
        <taxon>Metazoa</taxon>
        <taxon>Ecdysozoa</taxon>
        <taxon>Nematoda</taxon>
        <taxon>Chromadorea</taxon>
        <taxon>Rhabditida</taxon>
        <taxon>Spirurina</taxon>
        <taxon>Gnathostomatomorpha</taxon>
        <taxon>Gnathostomatoidea</taxon>
        <taxon>Gnathostomatidae</taxon>
        <taxon>Gnathostoma</taxon>
    </lineage>
</organism>
<protein>
    <submittedName>
        <fullName evidence="1">Uncharacterized protein</fullName>
    </submittedName>
</protein>